<proteinExistence type="predicted"/>
<name>Q74ZR7_EREGS</name>
<reference evidence="3" key="2">
    <citation type="journal article" date="2013" name="G3 (Bethesda)">
        <title>Genomes of Ashbya fungi isolated from insects reveal four mating-type loci, numerous translocations, lack of transposons, and distinct gene duplications.</title>
        <authorList>
            <person name="Dietrich F.S."/>
            <person name="Voegeli S."/>
            <person name="Kuo S."/>
            <person name="Philippsen P."/>
        </authorList>
    </citation>
    <scope>GENOME REANNOTATION</scope>
    <source>
        <strain evidence="3">ATCC 10895 / CBS 109.51 / FGSC 9923 / NRRL Y-1056</strain>
    </source>
</reference>
<dbReference type="STRING" id="284811.Q74ZR7"/>
<reference evidence="2 3" key="1">
    <citation type="journal article" date="2004" name="Science">
        <title>The Ashbya gossypii genome as a tool for mapping the ancient Saccharomyces cerevisiae genome.</title>
        <authorList>
            <person name="Dietrich F.S."/>
            <person name="Voegeli S."/>
            <person name="Brachat S."/>
            <person name="Lerch A."/>
            <person name="Gates K."/>
            <person name="Steiner S."/>
            <person name="Mohr C."/>
            <person name="Pohlmann R."/>
            <person name="Luedi P."/>
            <person name="Choi S."/>
            <person name="Wing R.A."/>
            <person name="Flavier A."/>
            <person name="Gaffney T.D."/>
            <person name="Philippsen P."/>
        </authorList>
    </citation>
    <scope>NUCLEOTIDE SEQUENCE [LARGE SCALE GENOMIC DNA]</scope>
    <source>
        <strain evidence="3">ATCC 10895 / CBS 109.51 / FGSC 9923 / NRRL Y-1056</strain>
    </source>
</reference>
<dbReference type="RefSeq" id="NP_986797.1">
    <property type="nucleotide sequence ID" value="NM_211859.1"/>
</dbReference>
<dbReference type="AlphaFoldDB" id="Q74ZR7"/>
<dbReference type="OrthoDB" id="4067384at2759"/>
<evidence type="ECO:0000256" key="1">
    <source>
        <dbReference type="SAM" id="MobiDB-lite"/>
    </source>
</evidence>
<dbReference type="FunCoup" id="Q74ZR7">
    <property type="interactions" value="117"/>
</dbReference>
<evidence type="ECO:0000313" key="2">
    <source>
        <dbReference type="EMBL" id="AAS54621.1"/>
    </source>
</evidence>
<sequence length="134" mass="15186">MPGTVRLRAPAPKYPPRFSPRSPTPPHMDPPTALQYKLQLLLHINTLLIVRSAMMRPGHPQLDGLPPDQLEDLLRQYIRRVHSNLQCISAINQGNPRARPQIMDPPPLPPPLQHPQQDILPKLYVLLAKLFDVS</sequence>
<dbReference type="KEGG" id="ago:AGOS_AGR131W"/>
<dbReference type="OMA" id="EQRQYKI"/>
<feature type="compositionally biased region" description="Pro residues" evidence="1">
    <location>
        <begin position="12"/>
        <end position="29"/>
    </location>
</feature>
<feature type="region of interest" description="Disordered" evidence="1">
    <location>
        <begin position="1"/>
        <end position="32"/>
    </location>
</feature>
<keyword evidence="3" id="KW-1185">Reference proteome</keyword>
<dbReference type="GeneID" id="4623099"/>
<dbReference type="Proteomes" id="UP000000591">
    <property type="component" value="Chromosome VII"/>
</dbReference>
<accession>Q74ZR7</accession>
<dbReference type="InParanoid" id="Q74ZR7"/>
<dbReference type="eggNOG" id="ENOG502S5CB">
    <property type="taxonomic scope" value="Eukaryota"/>
</dbReference>
<protein>
    <submittedName>
        <fullName evidence="2">AGR131Wp</fullName>
    </submittedName>
</protein>
<dbReference type="HOGENOM" id="CLU_116829_1_0_1"/>
<dbReference type="EMBL" id="AE016820">
    <property type="protein sequence ID" value="AAS54621.1"/>
    <property type="molecule type" value="Genomic_DNA"/>
</dbReference>
<evidence type="ECO:0000313" key="3">
    <source>
        <dbReference type="Proteomes" id="UP000000591"/>
    </source>
</evidence>
<organism evidence="2 3">
    <name type="scientific">Eremothecium gossypii (strain ATCC 10895 / CBS 109.51 / FGSC 9923 / NRRL Y-1056)</name>
    <name type="common">Yeast</name>
    <name type="synonym">Ashbya gossypii</name>
    <dbReference type="NCBI Taxonomy" id="284811"/>
    <lineage>
        <taxon>Eukaryota</taxon>
        <taxon>Fungi</taxon>
        <taxon>Dikarya</taxon>
        <taxon>Ascomycota</taxon>
        <taxon>Saccharomycotina</taxon>
        <taxon>Saccharomycetes</taxon>
        <taxon>Saccharomycetales</taxon>
        <taxon>Saccharomycetaceae</taxon>
        <taxon>Eremothecium</taxon>
    </lineage>
</organism>
<gene>
    <name evidence="2" type="ORF">AGOS_AGR131W</name>
</gene>